<evidence type="ECO:0000313" key="5">
    <source>
        <dbReference type="EMBL" id="MFC7336738.1"/>
    </source>
</evidence>
<dbReference type="InterPro" id="IPR051043">
    <property type="entry name" value="Sulfatase_Mod_Factor_Kinase"/>
</dbReference>
<dbReference type="Gene3D" id="2.60.120.200">
    <property type="match status" value="4"/>
</dbReference>
<dbReference type="Pfam" id="PF00149">
    <property type="entry name" value="Metallophos"/>
    <property type="match status" value="1"/>
</dbReference>
<dbReference type="InterPro" id="IPR013320">
    <property type="entry name" value="ConA-like_dom_sf"/>
</dbReference>
<dbReference type="Pfam" id="PF17963">
    <property type="entry name" value="Big_9"/>
    <property type="match status" value="4"/>
</dbReference>
<accession>A0ABW2L328</accession>
<dbReference type="InterPro" id="IPR029052">
    <property type="entry name" value="Metallo-depent_PP-like"/>
</dbReference>
<feature type="domain" description="Bacterial repeat" evidence="4">
    <location>
        <begin position="2038"/>
        <end position="2108"/>
    </location>
</feature>
<evidence type="ECO:0000256" key="1">
    <source>
        <dbReference type="SAM" id="SignalP"/>
    </source>
</evidence>
<feature type="domain" description="Bacterial repeat" evidence="4">
    <location>
        <begin position="2191"/>
        <end position="2257"/>
    </location>
</feature>
<evidence type="ECO:0000259" key="3">
    <source>
        <dbReference type="Pfam" id="PF03781"/>
    </source>
</evidence>
<dbReference type="PANTHER" id="PTHR23150:SF19">
    <property type="entry name" value="FORMYLGLYCINE-GENERATING ENZYME"/>
    <property type="match status" value="1"/>
</dbReference>
<organism evidence="5 6">
    <name type="scientific">Haloferula chungangensis</name>
    <dbReference type="NCBI Taxonomy" id="1048331"/>
    <lineage>
        <taxon>Bacteria</taxon>
        <taxon>Pseudomonadati</taxon>
        <taxon>Verrucomicrobiota</taxon>
        <taxon>Verrucomicrobiia</taxon>
        <taxon>Verrucomicrobiales</taxon>
        <taxon>Verrucomicrobiaceae</taxon>
        <taxon>Haloferula</taxon>
    </lineage>
</organism>
<dbReference type="InterPro" id="IPR044060">
    <property type="entry name" value="Bacterial_rp_domain"/>
</dbReference>
<proteinExistence type="predicted"/>
<dbReference type="InterPro" id="IPR016187">
    <property type="entry name" value="CTDL_fold"/>
</dbReference>
<evidence type="ECO:0000259" key="4">
    <source>
        <dbReference type="Pfam" id="PF18998"/>
    </source>
</evidence>
<dbReference type="InterPro" id="IPR005532">
    <property type="entry name" value="SUMF_dom"/>
</dbReference>
<gene>
    <name evidence="5" type="ORF">ACFQY0_06085</name>
</gene>
<comment type="caution">
    <text evidence="5">The sequence shown here is derived from an EMBL/GenBank/DDBJ whole genome shotgun (WGS) entry which is preliminary data.</text>
</comment>
<dbReference type="SUPFAM" id="SSF56300">
    <property type="entry name" value="Metallo-dependent phosphatases"/>
    <property type="match status" value="1"/>
</dbReference>
<protein>
    <submittedName>
        <fullName evidence="5">SUMF1/EgtB/PvdO family nonheme iron enzyme</fullName>
    </submittedName>
</protein>
<name>A0ABW2L328_9BACT</name>
<feature type="domain" description="Calcineurin-like phosphoesterase" evidence="2">
    <location>
        <begin position="1512"/>
        <end position="1706"/>
    </location>
</feature>
<sequence>MRSNLNLFARRLRSYYGLLGAAMLPTAAMAAEPAGLWEFENPENLGAATIGSPLVLEGAVVAALDASGGGAADVARTSFLTVTNPIGPNGSASATRTNQFTLLIDFMVPDFSDGGDDNGNFTGILELNGGGDGDYFIRKQGGALELGVATVDYTGTGPDSSGDGDSGTFRSNTWYRWVYAVDSGGTGRSTYLNGVKIGDNNGNNTIDLARGSLSSSFGIFQDNTIGEQSRSLVTTVALYDGRLSDQEISALGSVGSPTTLAPNAAPVISEGETYALPNASYEGEAVTGTLHVSDSDSDAIEWSVATSAAGGSVEITSSSDSDVSFTYTPSAGFSGEDSFQIEASDGVSSDLIEVTVVVSGPVVTAPIGFWEFDNGSNLAEAETADEGVSLTVVGSDPEHFESLADDHSNDLNGVIRTVAGGANHLRLEHGITGGNGGGSRVNEYTLMFDVFSPVDSRSSWRCLFQTELDNDVDGTYWIRNNNDTLGLAGLGYSAAGIDDSSWTRIVVVADLPSYRVYVNGELFHAYSDRSLDDSKFSLDSALLVFGDNDGDNHPLNVGAFAVWDKPLSDVEIAGLGLAGSAVLDAPLPEWNEAPVITEGSSYEMSPFDLNGGAVSGTVHATDADGDALTWSVIAEATGGTVAITESTDSQATFTYTPDPEFSGTDHFEIQVSDGEESDTIVVTIRMSASPVPITPVTLWELNGTLSPTVGSAGDLGAVGGWDVDFESTEGASGEDVLVVPAFSETQWLAAATHGMAANGGTNVNDYTILMDVKFDALGWTSIYQTDAANDTDGETFLNPSGRIGVSNDYAGAIEADTWYRIAIVSDLAAGTLRYYVDGTWVNDAGPRTADDRWSLPADGLGEVLMFADNNSETGSLRLDNLAFYDSALSAEQLSELGGAGASLVNLLPVPEPVGLWEFGNASDLVEATLGAELSMTVEGAIPTHSESLEDDNATLAEGVITTVGGGGNHLKLAHGISANGGGSAVNEYTLLFDVFSPAESRGSWRCFFQVSPGNGNDGEYFIRNNNNTMGTADLGYTSAGLDEASWKRVVIVADLTSFRTYVDGELFHVHSDQSVDGRYALESEILLFADNNGENASMNVSTFAMWGQALSENEVAGLGVVDSAILGAMVPEPNEAPVIAEGEVISLAARMNVREDITLHASDENTGDIIRWSISEGPENGVALVTEDANDQAVISYTSNAFTGEDQFVVTASDGEDSDSIVIHVTVGNTAPTITEGDNFALNAAMNPSEAAMVTFHATDADEGQVLDWSVDAQASNGIASVDSQGDGAAVIHYLPNTDFSGIDHFVIRVTDGFLSDSISVSVSVIDPDADPKLTIESAHGSATPAAGEHSYAVGTEVTVSVSGESSDDARYTPIGWTAVGSAPVEGSGTSASFEMTRDTVLTWQFLTEYLVDVESTVGGSVDIADGWYNAAMPLTITATPQAGYYFSGWTGDTSGALIGGNTIILPMDRAHDTVTANFTSEEIFSVIALPDTQNYCNNDTRALIYKSQTDWVVDNLETENIKFVTHLGDIVNNQYSDEHWLRANTAMDVLNQRIPYGTCPGNHDYSEKYITHYGPEAARWVDPSDGQVYDWYKGSSPRGWSDYQVVHVNGRDWMFLHLNIDAWDSEIIWAQAVLDAHPTTLTVLTTHNYLAESGGGGKSGTGTGEGGRPKVLWMSDPDGDRNTPEEVFQKLVFPNNQIYMVICGHAFAIYNLEETNEAGNVVHEVLVDYQTLPNGGNGFLRQMEYRPSEGKVVHSTYSPYLGRDWDPNISADSQGMYDLHDRWGGSFFEMEVDFDGRFDQTLTVVSPQETVTPAVGTHEIAEASPFVINAEDVVDGRVREKVVGWTLVGAKQNTSGNGKVATLTMDGPATLTWTYETQYQLTTQALGDGIVSIPSGWQNVDAPVSIQAQPDVGASFVGWLGDTDGATISGTTISFTMDRPRGPVTAQFSGTETLHSVVVNSEQSNVSPQPSTHVYEVDETVMFAATMQLEGNTRHTPTGYTYTIGDGSPVQGSGVSVELAVTGDIEFTWHWETEHFLNVAANGPGSLDSGSGWIAEGTGVTIQASADANASFTGWSGQTDGVSLSGPTLSIASMDAPVGPVVADFTINQHNLTVVSEYGSPVPEVGSHVYEYGKEVDVAAESISEGRTRRVVTGWSTTGADESEGDETATRLTIEGDTTLTWNWETQVLLQVESGAEGQLLPLDSSKWHPLNSVVTVECVPGPFFTFAGWRGDLGEADASQSVLSLTMDQPRALVADIAPILAANGTPHWWLENQGIVEDGNYDAAELSDPDGNGLSAAEEFAAGLPVGGGALATLDIPDPAASTLEVSWQSQLGRHYTLESSDDLKGYDTVKTAVGTGSRIEVPVPGPGSGVTRAFFRVEADLASGLEDAVTSPGTAQFNFAREMVRIPAGSFVMGEEDEGIDLVRPEHTVNLGAYHMDKFEVTRGDWKTVARWAVNHGYDLPTTLKVYDHVPDDSHPAVPITWYEAVKWCNARSEMEGLTPAYYTDSDGSTVYRSGEIDLTPANVNWSGNGYRLPTEAEWEYAARGGRVNEDYPWGDETAVSRANTWQHLESLNAHIGGYPFTRPVGHFDGTQPVADGYTAEDMANGYGLYDMGANVFEWVFDLAGDYSSLEEFGPTGPYANESSNRILRSGSWFNNSADARVFFRTGFPPESDDPYGVNGFRCVRPVHPDEPQVSGEHVYEFKNIGESGTELSESGWLGDDLEAWVIQGFEGLTYARNTNDGDDAIYRSNDEGFAYEIPATAKFVSLQTTVRHSNNDWEVGLASGSSLLLGLGFEKDGELYLSDGVTTVEQSGGASTSDTTRTFRVDVDLEAGTATLVDLTDEGETVLIEGATLSNASSAALQGADGLFIRTASRYAGPATIQISWSLNPTER</sequence>
<dbReference type="Gene3D" id="3.60.21.10">
    <property type="match status" value="1"/>
</dbReference>
<feature type="chain" id="PRO_5046990367" evidence="1">
    <location>
        <begin position="31"/>
        <end position="2897"/>
    </location>
</feature>
<dbReference type="InterPro" id="IPR004843">
    <property type="entry name" value="Calcineurin-like_PHP"/>
</dbReference>
<feature type="signal peptide" evidence="1">
    <location>
        <begin position="1"/>
        <end position="30"/>
    </location>
</feature>
<dbReference type="SUPFAM" id="SSF56436">
    <property type="entry name" value="C-type lectin-like"/>
    <property type="match status" value="1"/>
</dbReference>
<dbReference type="SUPFAM" id="SSF49899">
    <property type="entry name" value="Concanavalin A-like lectins/glucanases"/>
    <property type="match status" value="4"/>
</dbReference>
<dbReference type="InterPro" id="IPR042095">
    <property type="entry name" value="SUMF_sf"/>
</dbReference>
<keyword evidence="6" id="KW-1185">Reference proteome</keyword>
<dbReference type="Pfam" id="PF03781">
    <property type="entry name" value="FGE-sulfatase"/>
    <property type="match status" value="1"/>
</dbReference>
<evidence type="ECO:0000313" key="6">
    <source>
        <dbReference type="Proteomes" id="UP001596472"/>
    </source>
</evidence>
<feature type="domain" description="Bacterial repeat" evidence="4">
    <location>
        <begin position="1410"/>
        <end position="1481"/>
    </location>
</feature>
<feature type="domain" description="Bacterial repeat" evidence="4">
    <location>
        <begin position="1880"/>
        <end position="1950"/>
    </location>
</feature>
<reference evidence="6" key="1">
    <citation type="journal article" date="2019" name="Int. J. Syst. Evol. Microbiol.">
        <title>The Global Catalogue of Microorganisms (GCM) 10K type strain sequencing project: providing services to taxonomists for standard genome sequencing and annotation.</title>
        <authorList>
            <consortium name="The Broad Institute Genomics Platform"/>
            <consortium name="The Broad Institute Genome Sequencing Center for Infectious Disease"/>
            <person name="Wu L."/>
            <person name="Ma J."/>
        </authorList>
    </citation>
    <scope>NUCLEOTIDE SEQUENCE [LARGE SCALE GENOMIC DNA]</scope>
    <source>
        <strain evidence="6">CGMCC 4.1467</strain>
    </source>
</reference>
<dbReference type="PANTHER" id="PTHR23150">
    <property type="entry name" value="SULFATASE MODIFYING FACTOR 1, 2"/>
    <property type="match status" value="1"/>
</dbReference>
<dbReference type="Proteomes" id="UP001596472">
    <property type="component" value="Unassembled WGS sequence"/>
</dbReference>
<dbReference type="Gene3D" id="2.60.40.3440">
    <property type="match status" value="2"/>
</dbReference>
<evidence type="ECO:0000259" key="2">
    <source>
        <dbReference type="Pfam" id="PF00149"/>
    </source>
</evidence>
<dbReference type="Gene3D" id="3.90.1580.10">
    <property type="entry name" value="paralog of FGE (formylglycine-generating enzyme)"/>
    <property type="match status" value="1"/>
</dbReference>
<dbReference type="RefSeq" id="WP_379710335.1">
    <property type="nucleotide sequence ID" value="NZ_JBHTBS010000002.1"/>
</dbReference>
<dbReference type="Pfam" id="PF18998">
    <property type="entry name" value="Flg_new_2"/>
    <property type="match status" value="4"/>
</dbReference>
<dbReference type="EMBL" id="JBHTBS010000002">
    <property type="protein sequence ID" value="MFC7336738.1"/>
    <property type="molecule type" value="Genomic_DNA"/>
</dbReference>
<feature type="domain" description="Sulfatase-modifying factor enzyme-like" evidence="3">
    <location>
        <begin position="2405"/>
        <end position="2689"/>
    </location>
</feature>
<keyword evidence="1" id="KW-0732">Signal</keyword>